<feature type="compositionally biased region" description="Basic and acidic residues" evidence="1">
    <location>
        <begin position="42"/>
        <end position="51"/>
    </location>
</feature>
<evidence type="ECO:0000313" key="3">
    <source>
        <dbReference type="Proteomes" id="UP000606786"/>
    </source>
</evidence>
<accession>A0A811V130</accession>
<sequence>FAAFKGLGIFMSSFSFDLWCLKYARLAKHSVLSGEKTSSEQTEPKSTEASYKPRREVFSGKPAHRMLALEFIGAAASARTSFISFWQTSHIFHSSKLSTFRLTKSNIRYIATSF</sequence>
<keyword evidence="3" id="KW-1185">Reference proteome</keyword>
<dbReference type="EMBL" id="CAJHJT010000034">
    <property type="protein sequence ID" value="CAD7004258.1"/>
    <property type="molecule type" value="Genomic_DNA"/>
</dbReference>
<gene>
    <name evidence="2" type="ORF">CCAP1982_LOCUS12678</name>
</gene>
<dbReference type="Proteomes" id="UP000606786">
    <property type="component" value="Unassembled WGS sequence"/>
</dbReference>
<comment type="caution">
    <text evidence="2">The sequence shown here is derived from an EMBL/GenBank/DDBJ whole genome shotgun (WGS) entry which is preliminary data.</text>
</comment>
<name>A0A811V130_CERCA</name>
<evidence type="ECO:0000313" key="2">
    <source>
        <dbReference type="EMBL" id="CAD7004258.1"/>
    </source>
</evidence>
<protein>
    <submittedName>
        <fullName evidence="2">(Mediterranean fruit fly) hypothetical protein</fullName>
    </submittedName>
</protein>
<dbReference type="AlphaFoldDB" id="A0A811V130"/>
<evidence type="ECO:0000256" key="1">
    <source>
        <dbReference type="SAM" id="MobiDB-lite"/>
    </source>
</evidence>
<organism evidence="2 3">
    <name type="scientific">Ceratitis capitata</name>
    <name type="common">Mediterranean fruit fly</name>
    <name type="synonym">Tephritis capitata</name>
    <dbReference type="NCBI Taxonomy" id="7213"/>
    <lineage>
        <taxon>Eukaryota</taxon>
        <taxon>Metazoa</taxon>
        <taxon>Ecdysozoa</taxon>
        <taxon>Arthropoda</taxon>
        <taxon>Hexapoda</taxon>
        <taxon>Insecta</taxon>
        <taxon>Pterygota</taxon>
        <taxon>Neoptera</taxon>
        <taxon>Endopterygota</taxon>
        <taxon>Diptera</taxon>
        <taxon>Brachycera</taxon>
        <taxon>Muscomorpha</taxon>
        <taxon>Tephritoidea</taxon>
        <taxon>Tephritidae</taxon>
        <taxon>Ceratitis</taxon>
        <taxon>Ceratitis</taxon>
    </lineage>
</organism>
<feature type="non-terminal residue" evidence="2">
    <location>
        <position position="114"/>
    </location>
</feature>
<feature type="region of interest" description="Disordered" evidence="1">
    <location>
        <begin position="32"/>
        <end position="51"/>
    </location>
</feature>
<reference evidence="2" key="1">
    <citation type="submission" date="2020-11" db="EMBL/GenBank/DDBJ databases">
        <authorList>
            <person name="Whitehead M."/>
        </authorList>
    </citation>
    <scope>NUCLEOTIDE SEQUENCE</scope>
    <source>
        <strain evidence="2">EGII</strain>
    </source>
</reference>
<proteinExistence type="predicted"/>